<evidence type="ECO:0000313" key="1">
    <source>
        <dbReference type="EMBL" id="GBP16556.1"/>
    </source>
</evidence>
<name>A0A4C1TRP2_EUMVA</name>
<protein>
    <submittedName>
        <fullName evidence="1">Uncharacterized protein</fullName>
    </submittedName>
</protein>
<sequence>MSLNSSRIKALASCLEEKRVKPTSAEASNDDASLAAGADVYCVSRKITTAAEESSKNTIFSFDKGIGGVNLAFVRGAFSRASPSAPLVTARLGGEVIALCS</sequence>
<dbReference type="AlphaFoldDB" id="A0A4C1TRP2"/>
<keyword evidence="2" id="KW-1185">Reference proteome</keyword>
<dbReference type="Proteomes" id="UP000299102">
    <property type="component" value="Unassembled WGS sequence"/>
</dbReference>
<evidence type="ECO:0000313" key="2">
    <source>
        <dbReference type="Proteomes" id="UP000299102"/>
    </source>
</evidence>
<comment type="caution">
    <text evidence="1">The sequence shown here is derived from an EMBL/GenBank/DDBJ whole genome shotgun (WGS) entry which is preliminary data.</text>
</comment>
<reference evidence="1 2" key="1">
    <citation type="journal article" date="2019" name="Commun. Biol.">
        <title>The bagworm genome reveals a unique fibroin gene that provides high tensile strength.</title>
        <authorList>
            <person name="Kono N."/>
            <person name="Nakamura H."/>
            <person name="Ohtoshi R."/>
            <person name="Tomita M."/>
            <person name="Numata K."/>
            <person name="Arakawa K."/>
        </authorList>
    </citation>
    <scope>NUCLEOTIDE SEQUENCE [LARGE SCALE GENOMIC DNA]</scope>
</reference>
<gene>
    <name evidence="1" type="ORF">EVAR_19354_1</name>
</gene>
<proteinExistence type="predicted"/>
<organism evidence="1 2">
    <name type="scientific">Eumeta variegata</name>
    <name type="common">Bagworm moth</name>
    <name type="synonym">Eumeta japonica</name>
    <dbReference type="NCBI Taxonomy" id="151549"/>
    <lineage>
        <taxon>Eukaryota</taxon>
        <taxon>Metazoa</taxon>
        <taxon>Ecdysozoa</taxon>
        <taxon>Arthropoda</taxon>
        <taxon>Hexapoda</taxon>
        <taxon>Insecta</taxon>
        <taxon>Pterygota</taxon>
        <taxon>Neoptera</taxon>
        <taxon>Endopterygota</taxon>
        <taxon>Lepidoptera</taxon>
        <taxon>Glossata</taxon>
        <taxon>Ditrysia</taxon>
        <taxon>Tineoidea</taxon>
        <taxon>Psychidae</taxon>
        <taxon>Oiketicinae</taxon>
        <taxon>Eumeta</taxon>
    </lineage>
</organism>
<dbReference type="EMBL" id="BGZK01000080">
    <property type="protein sequence ID" value="GBP16556.1"/>
    <property type="molecule type" value="Genomic_DNA"/>
</dbReference>
<accession>A0A4C1TRP2</accession>